<name>A0A386KS90_9CAUD</name>
<organism evidence="1 2">
    <name type="scientific">Microbacterium phage ValentiniPuff</name>
    <dbReference type="NCBI Taxonomy" id="2315705"/>
    <lineage>
        <taxon>Viruses</taxon>
        <taxon>Duplodnaviria</taxon>
        <taxon>Heunggongvirae</taxon>
        <taxon>Uroviricota</taxon>
        <taxon>Caudoviricetes</taxon>
        <taxon>Valentinivirus</taxon>
        <taxon>Valentinivirus valentinipuff</taxon>
    </lineage>
</organism>
<protein>
    <submittedName>
        <fullName evidence="1">Uncharacterized protein</fullName>
    </submittedName>
</protein>
<dbReference type="Proteomes" id="UP000281993">
    <property type="component" value="Segment"/>
</dbReference>
<evidence type="ECO:0000313" key="1">
    <source>
        <dbReference type="EMBL" id="AYD87351.1"/>
    </source>
</evidence>
<keyword evidence="2" id="KW-1185">Reference proteome</keyword>
<reference evidence="1 2" key="1">
    <citation type="submission" date="2018-08" db="EMBL/GenBank/DDBJ databases">
        <authorList>
            <person name="Preder H."/>
            <person name="Servin-Meza L.A."/>
            <person name="Bonilla J.A."/>
            <person name="Klyczek K."/>
            <person name="Garlena R.A."/>
            <person name="Russell D.A."/>
            <person name="Pope W.H."/>
            <person name="Jacobs-Sera D."/>
            <person name="Hatfull G.F."/>
        </authorList>
    </citation>
    <scope>NUCLEOTIDE SEQUENCE [LARGE SCALE GENOMIC DNA]</scope>
</reference>
<sequence>MKTTRIGDVGDRVVISGVVMSAELQAPTEFGFPMLVKIRGAQGELAYWISTSDAASKLKAGEPITLRATVKKYKLIAEDLWVNVTNGTVVADALAIV</sequence>
<gene>
    <name evidence="1" type="primary">53</name>
    <name evidence="1" type="ORF">SEA_VALENTINIPUFF_53</name>
</gene>
<proteinExistence type="predicted"/>
<evidence type="ECO:0000313" key="2">
    <source>
        <dbReference type="Proteomes" id="UP000281993"/>
    </source>
</evidence>
<accession>A0A386KS90</accession>
<dbReference type="EMBL" id="MH825712">
    <property type="protein sequence ID" value="AYD87351.1"/>
    <property type="molecule type" value="Genomic_DNA"/>
</dbReference>